<dbReference type="EMBL" id="CCBP010000081">
    <property type="protein sequence ID" value="CDO70373.1"/>
    <property type="molecule type" value="Genomic_DNA"/>
</dbReference>
<proteinExistence type="predicted"/>
<organism evidence="8 9">
    <name type="scientific">Pycnoporus cinnabarinus</name>
    <name type="common">Cinnabar-red polypore</name>
    <name type="synonym">Trametes cinnabarina</name>
    <dbReference type="NCBI Taxonomy" id="5643"/>
    <lineage>
        <taxon>Eukaryota</taxon>
        <taxon>Fungi</taxon>
        <taxon>Dikarya</taxon>
        <taxon>Basidiomycota</taxon>
        <taxon>Agaricomycotina</taxon>
        <taxon>Agaricomycetes</taxon>
        <taxon>Polyporales</taxon>
        <taxon>Polyporaceae</taxon>
        <taxon>Trametes</taxon>
    </lineage>
</organism>
<dbReference type="Pfam" id="PF07690">
    <property type="entry name" value="MFS_1"/>
    <property type="match status" value="1"/>
</dbReference>
<evidence type="ECO:0000259" key="7">
    <source>
        <dbReference type="PROSITE" id="PS50850"/>
    </source>
</evidence>
<keyword evidence="3 6" id="KW-0812">Transmembrane</keyword>
<dbReference type="InterPro" id="IPR036259">
    <property type="entry name" value="MFS_trans_sf"/>
</dbReference>
<evidence type="ECO:0000313" key="9">
    <source>
        <dbReference type="Proteomes" id="UP000029665"/>
    </source>
</evidence>
<dbReference type="PANTHER" id="PTHR43791:SF36">
    <property type="entry name" value="TRANSPORTER, PUTATIVE (AFU_ORTHOLOGUE AFUA_6G08340)-RELATED"/>
    <property type="match status" value="1"/>
</dbReference>
<feature type="domain" description="Major facilitator superfamily (MFS) profile" evidence="7">
    <location>
        <begin position="45"/>
        <end position="501"/>
    </location>
</feature>
<keyword evidence="9" id="KW-1185">Reference proteome</keyword>
<feature type="transmembrane region" description="Helical" evidence="6">
    <location>
        <begin position="158"/>
        <end position="181"/>
    </location>
</feature>
<keyword evidence="2" id="KW-0813">Transport</keyword>
<gene>
    <name evidence="8" type="ORF">BN946_scf184999.g13</name>
</gene>
<feature type="transmembrane region" description="Helical" evidence="6">
    <location>
        <begin position="357"/>
        <end position="377"/>
    </location>
</feature>
<dbReference type="PROSITE" id="PS50850">
    <property type="entry name" value="MFS"/>
    <property type="match status" value="1"/>
</dbReference>
<dbReference type="InterPro" id="IPR020846">
    <property type="entry name" value="MFS_dom"/>
</dbReference>
<dbReference type="OMA" id="QATYWAI"/>
<evidence type="ECO:0000256" key="3">
    <source>
        <dbReference type="ARBA" id="ARBA00022692"/>
    </source>
</evidence>
<feature type="transmembrane region" description="Helical" evidence="6">
    <location>
        <begin position="326"/>
        <end position="345"/>
    </location>
</feature>
<comment type="caution">
    <text evidence="8">The sequence shown here is derived from an EMBL/GenBank/DDBJ whole genome shotgun (WGS) entry which is preliminary data.</text>
</comment>
<dbReference type="GO" id="GO:0016020">
    <property type="term" value="C:membrane"/>
    <property type="evidence" value="ECO:0007669"/>
    <property type="project" value="UniProtKB-SubCell"/>
</dbReference>
<evidence type="ECO:0000256" key="2">
    <source>
        <dbReference type="ARBA" id="ARBA00022448"/>
    </source>
</evidence>
<feature type="transmembrane region" description="Helical" evidence="6">
    <location>
        <begin position="446"/>
        <end position="467"/>
    </location>
</feature>
<keyword evidence="4 6" id="KW-1133">Transmembrane helix</keyword>
<dbReference type="OrthoDB" id="2985014at2759"/>
<evidence type="ECO:0000256" key="1">
    <source>
        <dbReference type="ARBA" id="ARBA00004141"/>
    </source>
</evidence>
<dbReference type="Gene3D" id="1.20.1250.20">
    <property type="entry name" value="MFS general substrate transporter like domains"/>
    <property type="match status" value="2"/>
</dbReference>
<sequence>MSVDKHTSSFEEKALSVDRDIVVETEPVSPHVEEKRLVRKLDWRIMPIACIMYLFAYLDRTNLGNARLQGLPQDTLHGDPTGVLFDWVNSVFFFSYVDHLSNTRNDFVEAVPSPYLAWLRGRWMGSLLGAHGTIIPPKFLLCPDRIIEATAFDFGGLVVARIGLGVFEAGFGPGIPLYMSFFYTKEEMGMRMAYWFGFAAVAGAFGGLIAFGIQHVHAAVANWKLLFIVEGVPTVLIGLLSMLILPNRPEETTMFNEKERELALERINRGIKADVGKTVNKSHIYAAFKDWRIYAAGVLYFGANCALASISAFLPTIITTFGYTNALAQLLTVPPYAVAAVYLCLNSYTSDRLQSRGIFIAAASTLAGVGYILLLTVPSNNHVRYFATFCITSGTYTTIGVIIAWFAHNLGSETKKATGIPMYMAIGQCGSVLGSHLYPKTDGPRYMLVALCLLVCLNWLADPAVIVNDSRGFAVTCALQFVAAIAALVLTVSYRLENKRRDKKYGKPIRDAPVDTLELADQAPMFRYTP</sequence>
<evidence type="ECO:0000256" key="5">
    <source>
        <dbReference type="ARBA" id="ARBA00023136"/>
    </source>
</evidence>
<protein>
    <recommendedName>
        <fullName evidence="7">Major facilitator superfamily (MFS) profile domain-containing protein</fullName>
    </recommendedName>
</protein>
<keyword evidence="5 6" id="KW-0472">Membrane</keyword>
<feature type="transmembrane region" description="Helical" evidence="6">
    <location>
        <begin position="383"/>
        <end position="407"/>
    </location>
</feature>
<dbReference type="SUPFAM" id="SSF103473">
    <property type="entry name" value="MFS general substrate transporter"/>
    <property type="match status" value="1"/>
</dbReference>
<feature type="transmembrane region" description="Helical" evidence="6">
    <location>
        <begin position="225"/>
        <end position="245"/>
    </location>
</feature>
<feature type="transmembrane region" description="Helical" evidence="6">
    <location>
        <begin position="473"/>
        <end position="494"/>
    </location>
</feature>
<evidence type="ECO:0000313" key="8">
    <source>
        <dbReference type="EMBL" id="CDO70373.1"/>
    </source>
</evidence>
<dbReference type="FunFam" id="1.20.1250.20:FF:000013">
    <property type="entry name" value="MFS general substrate transporter"/>
    <property type="match status" value="1"/>
</dbReference>
<reference evidence="8" key="1">
    <citation type="submission" date="2014-01" db="EMBL/GenBank/DDBJ databases">
        <title>The genome of the white-rot fungus Pycnoporus cinnabarinus: a basidiomycete model with a versatile arsenal for lignocellulosic biomass breakdown.</title>
        <authorList>
            <person name="Levasseur A."/>
            <person name="Lomascolo A."/>
            <person name="Ruiz-Duenas F.J."/>
            <person name="Uzan E."/>
            <person name="Piumi F."/>
            <person name="Kues U."/>
            <person name="Ram A.F.J."/>
            <person name="Murat C."/>
            <person name="Haon M."/>
            <person name="Benoit I."/>
            <person name="Arfi Y."/>
            <person name="Chevret D."/>
            <person name="Drula E."/>
            <person name="Kwon M.J."/>
            <person name="Gouret P."/>
            <person name="Lesage-Meessen L."/>
            <person name="Lombard V."/>
            <person name="Mariette J."/>
            <person name="Noirot C."/>
            <person name="Park J."/>
            <person name="Patyshakuliyeva A."/>
            <person name="Wieneger R.A.B."/>
            <person name="Wosten H.A.B."/>
            <person name="Martin F."/>
            <person name="Coutinho P.M."/>
            <person name="de Vries R."/>
            <person name="Martinez A.T."/>
            <person name="Klopp C."/>
            <person name="Pontarotti P."/>
            <person name="Henrissat B."/>
            <person name="Record E."/>
        </authorList>
    </citation>
    <scope>NUCLEOTIDE SEQUENCE [LARGE SCALE GENOMIC DNA]</scope>
    <source>
        <strain evidence="8">BRFM137</strain>
    </source>
</reference>
<feature type="transmembrane region" description="Helical" evidence="6">
    <location>
        <begin position="291"/>
        <end position="314"/>
    </location>
</feature>
<dbReference type="GO" id="GO:0022857">
    <property type="term" value="F:transmembrane transporter activity"/>
    <property type="evidence" value="ECO:0007669"/>
    <property type="project" value="InterPro"/>
</dbReference>
<name>A0A060SDB6_PYCCI</name>
<dbReference type="PANTHER" id="PTHR43791">
    <property type="entry name" value="PERMEASE-RELATED"/>
    <property type="match status" value="1"/>
</dbReference>
<dbReference type="Proteomes" id="UP000029665">
    <property type="component" value="Unassembled WGS sequence"/>
</dbReference>
<dbReference type="InterPro" id="IPR011701">
    <property type="entry name" value="MFS"/>
</dbReference>
<accession>A0A060SDB6</accession>
<dbReference type="HOGENOM" id="CLU_001265_0_1_1"/>
<feature type="transmembrane region" description="Helical" evidence="6">
    <location>
        <begin position="193"/>
        <end position="213"/>
    </location>
</feature>
<comment type="subcellular location">
    <subcellularLocation>
        <location evidence="1">Membrane</location>
        <topology evidence="1">Multi-pass membrane protein</topology>
    </subcellularLocation>
</comment>
<evidence type="ECO:0000256" key="6">
    <source>
        <dbReference type="SAM" id="Phobius"/>
    </source>
</evidence>
<dbReference type="AlphaFoldDB" id="A0A060SDB6"/>
<evidence type="ECO:0000256" key="4">
    <source>
        <dbReference type="ARBA" id="ARBA00022989"/>
    </source>
</evidence>